<evidence type="ECO:0000256" key="4">
    <source>
        <dbReference type="ARBA" id="ARBA00022847"/>
    </source>
</evidence>
<feature type="transmembrane region" description="Helical" evidence="9">
    <location>
        <begin position="41"/>
        <end position="62"/>
    </location>
</feature>
<evidence type="ECO:0000256" key="8">
    <source>
        <dbReference type="RuleBase" id="RU003755"/>
    </source>
</evidence>
<name>A0A4W3HBG3_CALMI</name>
<dbReference type="AlphaFoldDB" id="A0A4W3HBG3"/>
<keyword evidence="8" id="KW-0813">Transport</keyword>
<dbReference type="Pfam" id="PF00854">
    <property type="entry name" value="PTR2"/>
    <property type="match status" value="1"/>
</dbReference>
<dbReference type="PROSITE" id="PS01023">
    <property type="entry name" value="PTR2_2"/>
    <property type="match status" value="1"/>
</dbReference>
<evidence type="ECO:0000256" key="9">
    <source>
        <dbReference type="SAM" id="Phobius"/>
    </source>
</evidence>
<comment type="subcellular location">
    <subcellularLocation>
        <location evidence="1 8">Membrane</location>
        <topology evidence="1 8">Multi-pass membrane protein</topology>
    </subcellularLocation>
</comment>
<feature type="transmembrane region" description="Helical" evidence="9">
    <location>
        <begin position="68"/>
        <end position="88"/>
    </location>
</feature>
<comment type="similarity">
    <text evidence="2 8">Belongs to the major facilitator superfamily. Proton-dependent oligopeptide transporter (POT/PTR) (TC 2.A.17) family.</text>
</comment>
<evidence type="ECO:0000313" key="11">
    <source>
        <dbReference type="Proteomes" id="UP000314986"/>
    </source>
</evidence>
<keyword evidence="5" id="KW-0653">Protein transport</keyword>
<dbReference type="InterPro" id="IPR018456">
    <property type="entry name" value="PTR2_symporter_CS"/>
</dbReference>
<dbReference type="GO" id="GO:0006857">
    <property type="term" value="P:oligopeptide transport"/>
    <property type="evidence" value="ECO:0007669"/>
    <property type="project" value="InterPro"/>
</dbReference>
<reference evidence="11" key="2">
    <citation type="journal article" date="2007" name="PLoS Biol.">
        <title>Survey sequencing and comparative analysis of the elephant shark (Callorhinchus milii) genome.</title>
        <authorList>
            <person name="Venkatesh B."/>
            <person name="Kirkness E.F."/>
            <person name="Loh Y.H."/>
            <person name="Halpern A.L."/>
            <person name="Lee A.P."/>
            <person name="Johnson J."/>
            <person name="Dandona N."/>
            <person name="Viswanathan L.D."/>
            <person name="Tay A."/>
            <person name="Venter J.C."/>
            <person name="Strausberg R.L."/>
            <person name="Brenner S."/>
        </authorList>
    </citation>
    <scope>NUCLEOTIDE SEQUENCE [LARGE SCALE GENOMIC DNA]</scope>
</reference>
<dbReference type="STRING" id="7868.ENSCMIP00000012492"/>
<keyword evidence="11" id="KW-1185">Reference proteome</keyword>
<proteinExistence type="inferred from homology"/>
<dbReference type="InterPro" id="IPR036259">
    <property type="entry name" value="MFS_trans_sf"/>
</dbReference>
<evidence type="ECO:0000256" key="3">
    <source>
        <dbReference type="ARBA" id="ARBA00022692"/>
    </source>
</evidence>
<reference evidence="10" key="4">
    <citation type="submission" date="2025-08" db="UniProtKB">
        <authorList>
            <consortium name="Ensembl"/>
        </authorList>
    </citation>
    <scope>IDENTIFICATION</scope>
</reference>
<keyword evidence="5" id="KW-0571">Peptide transport</keyword>
<accession>A0A4W3HBG3</accession>
<dbReference type="InParanoid" id="A0A4W3HBG3"/>
<dbReference type="GO" id="GO:0015293">
    <property type="term" value="F:symporter activity"/>
    <property type="evidence" value="ECO:0007669"/>
    <property type="project" value="UniProtKB-KW"/>
</dbReference>
<dbReference type="Ensembl" id="ENSCMIT00000012781.1">
    <property type="protein sequence ID" value="ENSCMIP00000012492.1"/>
    <property type="gene ID" value="ENSCMIG00000006345.1"/>
</dbReference>
<keyword evidence="4" id="KW-0769">Symport</keyword>
<keyword evidence="6 9" id="KW-1133">Transmembrane helix</keyword>
<dbReference type="SUPFAM" id="SSF103473">
    <property type="entry name" value="MFS general substrate transporter"/>
    <property type="match status" value="1"/>
</dbReference>
<reference evidence="10" key="5">
    <citation type="submission" date="2025-09" db="UniProtKB">
        <authorList>
            <consortium name="Ensembl"/>
        </authorList>
    </citation>
    <scope>IDENTIFICATION</scope>
</reference>
<keyword evidence="3 8" id="KW-0812">Transmembrane</keyword>
<evidence type="ECO:0000256" key="7">
    <source>
        <dbReference type="ARBA" id="ARBA00023136"/>
    </source>
</evidence>
<protein>
    <submittedName>
        <fullName evidence="10">Solute carrier family 15 member 4</fullName>
    </submittedName>
</protein>
<dbReference type="Gene3D" id="1.20.1250.20">
    <property type="entry name" value="MFS general substrate transporter like domains"/>
    <property type="match status" value="1"/>
</dbReference>
<reference evidence="11" key="3">
    <citation type="journal article" date="2014" name="Nature">
        <title>Elephant shark genome provides unique insights into gnathostome evolution.</title>
        <authorList>
            <consortium name="International Elephant Shark Genome Sequencing Consortium"/>
            <person name="Venkatesh B."/>
            <person name="Lee A.P."/>
            <person name="Ravi V."/>
            <person name="Maurya A.K."/>
            <person name="Lian M.M."/>
            <person name="Swann J.B."/>
            <person name="Ohta Y."/>
            <person name="Flajnik M.F."/>
            <person name="Sutoh Y."/>
            <person name="Kasahara M."/>
            <person name="Hoon S."/>
            <person name="Gangu V."/>
            <person name="Roy S.W."/>
            <person name="Irimia M."/>
            <person name="Korzh V."/>
            <person name="Kondrychyn I."/>
            <person name="Lim Z.W."/>
            <person name="Tay B.H."/>
            <person name="Tohari S."/>
            <person name="Kong K.W."/>
            <person name="Ho S."/>
            <person name="Lorente-Galdos B."/>
            <person name="Quilez J."/>
            <person name="Marques-Bonet T."/>
            <person name="Raney B.J."/>
            <person name="Ingham P.W."/>
            <person name="Tay A."/>
            <person name="Hillier L.W."/>
            <person name="Minx P."/>
            <person name="Boehm T."/>
            <person name="Wilson R.K."/>
            <person name="Brenner S."/>
            <person name="Warren W.C."/>
        </authorList>
    </citation>
    <scope>NUCLEOTIDE SEQUENCE [LARGE SCALE GENOMIC DNA]</scope>
</reference>
<dbReference type="GeneTree" id="ENSGT00940000159361"/>
<organism evidence="10 11">
    <name type="scientific">Callorhinchus milii</name>
    <name type="common">Ghost shark</name>
    <dbReference type="NCBI Taxonomy" id="7868"/>
    <lineage>
        <taxon>Eukaryota</taxon>
        <taxon>Metazoa</taxon>
        <taxon>Chordata</taxon>
        <taxon>Craniata</taxon>
        <taxon>Vertebrata</taxon>
        <taxon>Chondrichthyes</taxon>
        <taxon>Holocephali</taxon>
        <taxon>Chimaeriformes</taxon>
        <taxon>Callorhinchidae</taxon>
        <taxon>Callorhinchus</taxon>
    </lineage>
</organism>
<sequence>MGSREEKRPLLRRESSSSGSAFEGRRLACAAVLVSESLERAAFYGITCSLVLFLNSDPYFWLGTEASQTLLIFMGISYLVSPFGGWLADGCLGKFPAIALSMAVYLAGMLLFPFLSCESTRSGLCGEFSSFPILDRRCFDGNSTGTGECSFRRSSYCAPVVYLGLVLVALGVGSLKANITPFGADQVKDRGQEATRRFFNWFYWSINLGAIVSLGGISYIQQNCSFLLGYIIPTVCLGVSFLIFLCGKSVFVSKPPDGSTFSDLFKILSYACFSRKQSNEQQRQSMVVDSQRIRWRM</sequence>
<dbReference type="GO" id="GO:0016020">
    <property type="term" value="C:membrane"/>
    <property type="evidence" value="ECO:0007669"/>
    <property type="project" value="UniProtKB-SubCell"/>
</dbReference>
<dbReference type="PANTHER" id="PTHR11654">
    <property type="entry name" value="OLIGOPEPTIDE TRANSPORTER-RELATED"/>
    <property type="match status" value="1"/>
</dbReference>
<evidence type="ECO:0000256" key="1">
    <source>
        <dbReference type="ARBA" id="ARBA00004141"/>
    </source>
</evidence>
<reference evidence="11" key="1">
    <citation type="journal article" date="2006" name="Science">
        <title>Ancient noncoding elements conserved in the human genome.</title>
        <authorList>
            <person name="Venkatesh B."/>
            <person name="Kirkness E.F."/>
            <person name="Loh Y.H."/>
            <person name="Halpern A.L."/>
            <person name="Lee A.P."/>
            <person name="Johnson J."/>
            <person name="Dandona N."/>
            <person name="Viswanathan L.D."/>
            <person name="Tay A."/>
            <person name="Venter J.C."/>
            <person name="Strausberg R.L."/>
            <person name="Brenner S."/>
        </authorList>
    </citation>
    <scope>NUCLEOTIDE SEQUENCE [LARGE SCALE GENOMIC DNA]</scope>
</reference>
<feature type="transmembrane region" description="Helical" evidence="9">
    <location>
        <begin position="200"/>
        <end position="220"/>
    </location>
</feature>
<dbReference type="InterPro" id="IPR000109">
    <property type="entry name" value="POT_fam"/>
</dbReference>
<keyword evidence="7 9" id="KW-0472">Membrane</keyword>
<dbReference type="OMA" id="WIINFGA"/>
<evidence type="ECO:0000256" key="2">
    <source>
        <dbReference type="ARBA" id="ARBA00005982"/>
    </source>
</evidence>
<evidence type="ECO:0000256" key="6">
    <source>
        <dbReference type="ARBA" id="ARBA00022989"/>
    </source>
</evidence>
<feature type="transmembrane region" description="Helical" evidence="9">
    <location>
        <begin position="226"/>
        <end position="246"/>
    </location>
</feature>
<evidence type="ECO:0000256" key="5">
    <source>
        <dbReference type="ARBA" id="ARBA00022856"/>
    </source>
</evidence>
<feature type="transmembrane region" description="Helical" evidence="9">
    <location>
        <begin position="95"/>
        <end position="115"/>
    </location>
</feature>
<dbReference type="Proteomes" id="UP000314986">
    <property type="component" value="Unassembled WGS sequence"/>
</dbReference>
<evidence type="ECO:0000313" key="10">
    <source>
        <dbReference type="Ensembl" id="ENSCMIP00000012492.1"/>
    </source>
</evidence>